<dbReference type="OrthoDB" id="35899at2157"/>
<evidence type="ECO:0000313" key="1">
    <source>
        <dbReference type="EMBL" id="ADY00745.1"/>
    </source>
</evidence>
<proteinExistence type="predicted"/>
<protein>
    <submittedName>
        <fullName evidence="1">Acetoacetate decarboxylase</fullName>
    </submittedName>
</protein>
<dbReference type="AlphaFoldDB" id="F0QV13"/>
<dbReference type="HOGENOM" id="CLU_077089_0_0_2"/>
<dbReference type="InterPro" id="IPR023375">
    <property type="entry name" value="ADC_dom_sf"/>
</dbReference>
<dbReference type="eggNOG" id="arCOG04489">
    <property type="taxonomic scope" value="Archaea"/>
</dbReference>
<dbReference type="KEGG" id="vmo:VMUT_0534"/>
<gene>
    <name evidence="1" type="ordered locus">VMUT_0534</name>
</gene>
<sequence>MTAQNKIKGKLPIKDLWSMPGNTPLFAKLPQYFPDAEVLQVFFEADPDGAAEVVPEDLELPVPTEAIITFFKFPFSTLGPYNEFAVDIKVLLDGQEKYYTAYNYVNSDVGLAAGREIWGVPKKFAVLDIKRSFDLVYGFLERPEGLRLVTAVIRPEEPAKIEPLPITRLALKVIPPAGDGAEPLIQLVDRYRHRLAPKSVWAGPCTLVFNNRSDIDPLYRLGLRRVIRCVYGTFDYVLDFGRVVKDYSKY</sequence>
<evidence type="ECO:0000313" key="2">
    <source>
        <dbReference type="Proteomes" id="UP000007485"/>
    </source>
</evidence>
<name>F0QV13_VULM7</name>
<dbReference type="GeneID" id="10288186"/>
<reference evidence="1 2" key="1">
    <citation type="journal article" date="2011" name="J. Bacteriol.">
        <title>Complete genome sequence of 'Vulcanisaeta moutnovskia' strain 768-28, a novel member of the hyperthermophilic crenarchaeal genus vulcanisaeta.</title>
        <authorList>
            <person name="Gumerov V.M."/>
            <person name="Mardanov A.V."/>
            <person name="Beletsky A.V."/>
            <person name="Prokofeva M.I."/>
            <person name="Bonch-Osmolovskaya E.A."/>
            <person name="Ravin N.V."/>
            <person name="Skryabin K.G."/>
        </authorList>
    </citation>
    <scope>NUCLEOTIDE SEQUENCE [LARGE SCALE GENOMIC DNA]</scope>
    <source>
        <strain evidence="1 2">768-28</strain>
    </source>
</reference>
<dbReference type="Pfam" id="PF06314">
    <property type="entry name" value="ADC"/>
    <property type="match status" value="1"/>
</dbReference>
<dbReference type="GO" id="GO:0016829">
    <property type="term" value="F:lyase activity"/>
    <property type="evidence" value="ECO:0007669"/>
    <property type="project" value="InterPro"/>
</dbReference>
<organism evidence="1 2">
    <name type="scientific">Vulcanisaeta moutnovskia (strain 768-28)</name>
    <dbReference type="NCBI Taxonomy" id="985053"/>
    <lineage>
        <taxon>Archaea</taxon>
        <taxon>Thermoproteota</taxon>
        <taxon>Thermoprotei</taxon>
        <taxon>Thermoproteales</taxon>
        <taxon>Thermoproteaceae</taxon>
        <taxon>Vulcanisaeta</taxon>
    </lineage>
</organism>
<dbReference type="Proteomes" id="UP000007485">
    <property type="component" value="Chromosome"/>
</dbReference>
<dbReference type="RefSeq" id="WP_013603908.1">
    <property type="nucleotide sequence ID" value="NC_015151.1"/>
</dbReference>
<dbReference type="Gene3D" id="2.40.400.10">
    <property type="entry name" value="Acetoacetate decarboxylase-like"/>
    <property type="match status" value="1"/>
</dbReference>
<dbReference type="SUPFAM" id="SSF160104">
    <property type="entry name" value="Acetoacetate decarboxylase-like"/>
    <property type="match status" value="1"/>
</dbReference>
<accession>F0QV13</accession>
<dbReference type="STRING" id="985053.VMUT_0534"/>
<dbReference type="InterPro" id="IPR010451">
    <property type="entry name" value="Acetoacetate_decarboxylase"/>
</dbReference>
<dbReference type="EMBL" id="CP002529">
    <property type="protein sequence ID" value="ADY00745.1"/>
    <property type="molecule type" value="Genomic_DNA"/>
</dbReference>
<keyword evidence="2" id="KW-1185">Reference proteome</keyword>